<dbReference type="OrthoDB" id="5344048at2"/>
<dbReference type="AlphaFoldDB" id="A0A2N1J3C3"/>
<keyword evidence="2" id="KW-1185">Reference proteome</keyword>
<reference evidence="1 2" key="1">
    <citation type="submission" date="2017-09" db="EMBL/GenBank/DDBJ databases">
        <title>Genomics of the genus Arcobacter.</title>
        <authorList>
            <person name="Perez-Cataluna A."/>
            <person name="Figueras M.J."/>
            <person name="Salas-Masso N."/>
        </authorList>
    </citation>
    <scope>NUCLEOTIDE SEQUENCE [LARGE SCALE GENOMIC DNA]</scope>
    <source>
        <strain evidence="1 2">DSM 18005</strain>
    </source>
</reference>
<proteinExistence type="predicted"/>
<accession>A0A2N1J3C3</accession>
<sequence>MARETVKVKELKVAHTQKGLIEVFHVEKPYGDASYPVFKVQVTNDLGEKSSIELPYANLKELVSAIEKSKDVCHEIPHNFPHDELGADFGGGQ</sequence>
<evidence type="ECO:0000313" key="2">
    <source>
        <dbReference type="Proteomes" id="UP000233248"/>
    </source>
</evidence>
<dbReference type="RefSeq" id="WP_101184451.1">
    <property type="nucleotide sequence ID" value="NZ_CP031218.1"/>
</dbReference>
<dbReference type="EMBL" id="NXIF01000023">
    <property type="protein sequence ID" value="PKI81051.1"/>
    <property type="molecule type" value="Genomic_DNA"/>
</dbReference>
<dbReference type="KEGG" id="ahs:AHALO_0768"/>
<evidence type="ECO:0000313" key="1">
    <source>
        <dbReference type="EMBL" id="PKI81051.1"/>
    </source>
</evidence>
<gene>
    <name evidence="1" type="ORF">CP960_05700</name>
</gene>
<dbReference type="Proteomes" id="UP000233248">
    <property type="component" value="Unassembled WGS sequence"/>
</dbReference>
<comment type="caution">
    <text evidence="1">The sequence shown here is derived from an EMBL/GenBank/DDBJ whole genome shotgun (WGS) entry which is preliminary data.</text>
</comment>
<protein>
    <submittedName>
        <fullName evidence="1">Uncharacterized protein</fullName>
    </submittedName>
</protein>
<name>A0A2N1J3C3_9BACT</name>
<organism evidence="1 2">
    <name type="scientific">Malaciobacter halophilus</name>
    <dbReference type="NCBI Taxonomy" id="197482"/>
    <lineage>
        <taxon>Bacteria</taxon>
        <taxon>Pseudomonadati</taxon>
        <taxon>Campylobacterota</taxon>
        <taxon>Epsilonproteobacteria</taxon>
        <taxon>Campylobacterales</taxon>
        <taxon>Arcobacteraceae</taxon>
        <taxon>Malaciobacter</taxon>
    </lineage>
</organism>